<sequence length="104" mass="12252">MSPFERLIRNPEGSSYIEFLWLMDEIWRRKERKDAALMVVKKKIELLANSKMSSQESEESSFHIERMLEVILEQVVSTDSGIRELRSDLLDLTQKVKDHEVSIQ</sequence>
<reference evidence="1 2" key="1">
    <citation type="journal article" date="2021" name="BMC Genomics">
        <title>Datura genome reveals duplications of psychoactive alkaloid biosynthetic genes and high mutation rate following tissue culture.</title>
        <authorList>
            <person name="Rajewski A."/>
            <person name="Carter-House D."/>
            <person name="Stajich J."/>
            <person name="Litt A."/>
        </authorList>
    </citation>
    <scope>NUCLEOTIDE SEQUENCE [LARGE SCALE GENOMIC DNA]</scope>
    <source>
        <strain evidence="1">AR-01</strain>
    </source>
</reference>
<organism evidence="1 2">
    <name type="scientific">Datura stramonium</name>
    <name type="common">Jimsonweed</name>
    <name type="synonym">Common thornapple</name>
    <dbReference type="NCBI Taxonomy" id="4076"/>
    <lineage>
        <taxon>Eukaryota</taxon>
        <taxon>Viridiplantae</taxon>
        <taxon>Streptophyta</taxon>
        <taxon>Embryophyta</taxon>
        <taxon>Tracheophyta</taxon>
        <taxon>Spermatophyta</taxon>
        <taxon>Magnoliopsida</taxon>
        <taxon>eudicotyledons</taxon>
        <taxon>Gunneridae</taxon>
        <taxon>Pentapetalae</taxon>
        <taxon>asterids</taxon>
        <taxon>lamiids</taxon>
        <taxon>Solanales</taxon>
        <taxon>Solanaceae</taxon>
        <taxon>Solanoideae</taxon>
        <taxon>Datureae</taxon>
        <taxon>Datura</taxon>
    </lineage>
</organism>
<keyword evidence="2" id="KW-1185">Reference proteome</keyword>
<name>A0ABS8TAE7_DATST</name>
<accession>A0ABS8TAE7</accession>
<dbReference type="Proteomes" id="UP000823775">
    <property type="component" value="Unassembled WGS sequence"/>
</dbReference>
<evidence type="ECO:0000313" key="1">
    <source>
        <dbReference type="EMBL" id="MCD7467898.1"/>
    </source>
</evidence>
<evidence type="ECO:0000313" key="2">
    <source>
        <dbReference type="Proteomes" id="UP000823775"/>
    </source>
</evidence>
<dbReference type="EMBL" id="JACEIK010001281">
    <property type="protein sequence ID" value="MCD7467898.1"/>
    <property type="molecule type" value="Genomic_DNA"/>
</dbReference>
<proteinExistence type="predicted"/>
<gene>
    <name evidence="1" type="ORF">HAX54_005594</name>
</gene>
<comment type="caution">
    <text evidence="1">The sequence shown here is derived from an EMBL/GenBank/DDBJ whole genome shotgun (WGS) entry which is preliminary data.</text>
</comment>
<protein>
    <submittedName>
        <fullName evidence="1">Uncharacterized protein</fullName>
    </submittedName>
</protein>